<dbReference type="CDD" id="cd07818">
    <property type="entry name" value="SRPBCC_1"/>
    <property type="match status" value="1"/>
</dbReference>
<name>A0ABU9BUC8_9BURK</name>
<dbReference type="Proteomes" id="UP001371218">
    <property type="component" value="Unassembled WGS sequence"/>
</dbReference>
<keyword evidence="1" id="KW-0732">Signal</keyword>
<dbReference type="RefSeq" id="WP_341427772.1">
    <property type="nucleotide sequence ID" value="NZ_JBBUTG010000016.1"/>
</dbReference>
<accession>A0ABU9BUC8</accession>
<protein>
    <submittedName>
        <fullName evidence="2">SRPBCC family protein</fullName>
    </submittedName>
</protein>
<feature type="chain" id="PRO_5046120393" evidence="1">
    <location>
        <begin position="21"/>
        <end position="177"/>
    </location>
</feature>
<proteinExistence type="predicted"/>
<evidence type="ECO:0000313" key="3">
    <source>
        <dbReference type="Proteomes" id="UP001371218"/>
    </source>
</evidence>
<comment type="caution">
    <text evidence="2">The sequence shown here is derived from an EMBL/GenBank/DDBJ whole genome shotgun (WGS) entry which is preliminary data.</text>
</comment>
<organism evidence="2 3">
    <name type="scientific">Ideonella lacteola</name>
    <dbReference type="NCBI Taxonomy" id="2984193"/>
    <lineage>
        <taxon>Bacteria</taxon>
        <taxon>Pseudomonadati</taxon>
        <taxon>Pseudomonadota</taxon>
        <taxon>Betaproteobacteria</taxon>
        <taxon>Burkholderiales</taxon>
        <taxon>Sphaerotilaceae</taxon>
        <taxon>Ideonella</taxon>
    </lineage>
</organism>
<reference evidence="2 3" key="1">
    <citation type="submission" date="2024-04" db="EMBL/GenBank/DDBJ databases">
        <title>Novel species of the genus Ideonella isolated from streams.</title>
        <authorList>
            <person name="Lu H."/>
        </authorList>
    </citation>
    <scope>NUCLEOTIDE SEQUENCE [LARGE SCALE GENOMIC DNA]</scope>
    <source>
        <strain evidence="2 3">DXS29W</strain>
    </source>
</reference>
<keyword evidence="3" id="KW-1185">Reference proteome</keyword>
<evidence type="ECO:0000256" key="1">
    <source>
        <dbReference type="SAM" id="SignalP"/>
    </source>
</evidence>
<dbReference type="Pfam" id="PF10604">
    <property type="entry name" value="Polyketide_cyc2"/>
    <property type="match status" value="1"/>
</dbReference>
<dbReference type="SUPFAM" id="SSF55961">
    <property type="entry name" value="Bet v1-like"/>
    <property type="match status" value="1"/>
</dbReference>
<dbReference type="InterPro" id="IPR019587">
    <property type="entry name" value="Polyketide_cyclase/dehydratase"/>
</dbReference>
<sequence>MLKKVGLALLFALAALLVFAATRPDTFRVERRMLIQAPPERVYGLVNDFHQWPLWSPWEKLDPAMKRTLGGPTSGVGATYAWQGNKDVGSGRMEIKASESPSKIHIQLDFFDPFESHNLTDFAFTPQGPATEVTWVMHGPASFTTKLMTVFTSMDSMVGPDFERGLANMKAVAEKAP</sequence>
<dbReference type="EMBL" id="JBBUTG010000016">
    <property type="protein sequence ID" value="MEK8033349.1"/>
    <property type="molecule type" value="Genomic_DNA"/>
</dbReference>
<gene>
    <name evidence="2" type="ORF">AACH06_21225</name>
</gene>
<feature type="signal peptide" evidence="1">
    <location>
        <begin position="1"/>
        <end position="20"/>
    </location>
</feature>
<dbReference type="Gene3D" id="3.30.530.20">
    <property type="match status" value="1"/>
</dbReference>
<dbReference type="InterPro" id="IPR023393">
    <property type="entry name" value="START-like_dom_sf"/>
</dbReference>
<evidence type="ECO:0000313" key="2">
    <source>
        <dbReference type="EMBL" id="MEK8033349.1"/>
    </source>
</evidence>